<accession>A0AAN6Y7S3</accession>
<sequence>MAYIAPIHRPTSIRHALKAHLFSGDEESLVIGKANRLEIWRISDGTLSQVHSQPVNGTISVLQRLRPKDYPTDILFVGTERFEYFTLAWNSETQQLEAIDDTLKDPGELHMRNAESQDKCIVDPSGRYLALHLWQGVLTILRLGTRKNTILKLDWMAQPRLSELFIKSSSFLYTETGHPKIALLYKTRSDSEELKLATYRLTADDRHTEASRFEIKDRETDLDIADSGSSLLIPVRKVEEVVKRHNFRNVDAAKAHVGGLIIVGETRLLYIDEVTKSKVESLLDRANIFVAWAEYDPTHYFLADDYGTMHLLTILTDTTGVVVTGMDVSVIGRTSRPSDMLYFGDGLLFVASHYGDSQLFHVDLIKKDVRDMMTLVQSLPNIGPILDFAVMDMGNRENNSALGNEYSSGQARIVTGSGVWRDGTLRSVRSGVGLEDIGELADLEDTRGLFSIRSHAASKTDTLIASFSTETRVFQFDSEGGAEELESFLGMDLGIQTLVARNLPTGNLLQVTTASVSLIDIESGVVVSSWRPAGHSSIIAASANDRWVLLSVEGTGLVSLSLGQDLTLAKQKDIGDKDQIACLHVAPQLPSVGVVGFWNSGTVSIVDLETLDPVHGESLRKTPDDASIPRDLALVQILPPSVSGPTLFVALEDGNVVTFKIGQDLTLSGTKSVVLGTTQARFHLLPHPNGVYSIFATTEHPSLIYGSEGRIVYSAVTAEDATFVCPFDSEAFPDSVVLSTKSQIKISQIDTTRRTHTHSLPMHEMVRRLAYSPTEKVFGLGCIQRRLIDGEEVIQSSFKLVDDVIFDKVGKEFLISTPSYTELVEAVIRAELPDSYGNPSERFIVGTSYLPDPDRGTTENVRGRILVFGIDSDREPYLVLSHQLKGACRCLAVMDGKIVAALTKTVVVSMYEETSTTTAQLTKLASYRPSTYPVDLAVHGNMIAVADLMKSVSLVEYVTPEGESPRLVETARHYQAAWGTAVSHIDGESWLEADSRGNLMVLMRNPAGVTLEDRRRLQITSEMNLGEQVNRIRKITVETSPNASIIPRAFLGTVEGSIYMFGTIAPHAQDLLLRFQAKLATVIKSAGGIEFNSYRAFRNEEREGEAPDRFLDGEMLERFLDIDDETQAQICHGLGPSVEDMRNIVEELRRMH</sequence>
<comment type="caution">
    <text evidence="8">The sequence shown here is derived from an EMBL/GenBank/DDBJ whole genome shotgun (WGS) entry which is preliminary data.</text>
</comment>
<proteinExistence type="inferred from homology"/>
<keyword evidence="4" id="KW-0539">Nucleus</keyword>
<comment type="subcellular location">
    <subcellularLocation>
        <location evidence="1">Nucleus</location>
    </subcellularLocation>
</comment>
<evidence type="ECO:0000256" key="4">
    <source>
        <dbReference type="ARBA" id="ARBA00023242"/>
    </source>
</evidence>
<reference evidence="8" key="1">
    <citation type="journal article" date="2023" name="Mol. Phylogenet. Evol.">
        <title>Genome-scale phylogeny and comparative genomics of the fungal order Sordariales.</title>
        <authorList>
            <person name="Hensen N."/>
            <person name="Bonometti L."/>
            <person name="Westerberg I."/>
            <person name="Brannstrom I.O."/>
            <person name="Guillou S."/>
            <person name="Cros-Aarteil S."/>
            <person name="Calhoun S."/>
            <person name="Haridas S."/>
            <person name="Kuo A."/>
            <person name="Mondo S."/>
            <person name="Pangilinan J."/>
            <person name="Riley R."/>
            <person name="LaButti K."/>
            <person name="Andreopoulos B."/>
            <person name="Lipzen A."/>
            <person name="Chen C."/>
            <person name="Yan M."/>
            <person name="Daum C."/>
            <person name="Ng V."/>
            <person name="Clum A."/>
            <person name="Steindorff A."/>
            <person name="Ohm R.A."/>
            <person name="Martin F."/>
            <person name="Silar P."/>
            <person name="Natvig D.O."/>
            <person name="Lalanne C."/>
            <person name="Gautier V."/>
            <person name="Ament-Velasquez S.L."/>
            <person name="Kruys A."/>
            <person name="Hutchinson M.I."/>
            <person name="Powell A.J."/>
            <person name="Barry K."/>
            <person name="Miller A.N."/>
            <person name="Grigoriev I.V."/>
            <person name="Debuchy R."/>
            <person name="Gladieux P."/>
            <person name="Hiltunen Thoren M."/>
            <person name="Johannesson H."/>
        </authorList>
    </citation>
    <scope>NUCLEOTIDE SEQUENCE</scope>
    <source>
        <strain evidence="8">PSN293</strain>
    </source>
</reference>
<name>A0AAN6Y7S3_9PEZI</name>
<evidence type="ECO:0000256" key="2">
    <source>
        <dbReference type="ARBA" id="ARBA00007453"/>
    </source>
</evidence>
<keyword evidence="9" id="KW-1185">Reference proteome</keyword>
<evidence type="ECO:0000256" key="1">
    <source>
        <dbReference type="ARBA" id="ARBA00004123"/>
    </source>
</evidence>
<dbReference type="PANTHER" id="PTHR10644">
    <property type="entry name" value="DNA REPAIR/RNA PROCESSING CPSF FAMILY"/>
    <property type="match status" value="1"/>
</dbReference>
<dbReference type="AlphaFoldDB" id="A0AAN6Y7S3"/>
<dbReference type="InterPro" id="IPR004871">
    <property type="entry name" value="RSE1/DDB1/CPSF1_C"/>
</dbReference>
<evidence type="ECO:0000259" key="5">
    <source>
        <dbReference type="Pfam" id="PF03178"/>
    </source>
</evidence>
<dbReference type="InterPro" id="IPR011047">
    <property type="entry name" value="Quinoprotein_ADH-like_sf"/>
</dbReference>
<reference evidence="8" key="2">
    <citation type="submission" date="2023-05" db="EMBL/GenBank/DDBJ databases">
        <authorList>
            <consortium name="Lawrence Berkeley National Laboratory"/>
            <person name="Steindorff A."/>
            <person name="Hensen N."/>
            <person name="Bonometti L."/>
            <person name="Westerberg I."/>
            <person name="Brannstrom I.O."/>
            <person name="Guillou S."/>
            <person name="Cros-Aarteil S."/>
            <person name="Calhoun S."/>
            <person name="Haridas S."/>
            <person name="Kuo A."/>
            <person name="Mondo S."/>
            <person name="Pangilinan J."/>
            <person name="Riley R."/>
            <person name="Labutti K."/>
            <person name="Andreopoulos B."/>
            <person name="Lipzen A."/>
            <person name="Chen C."/>
            <person name="Yanf M."/>
            <person name="Daum C."/>
            <person name="Ng V."/>
            <person name="Clum A."/>
            <person name="Ohm R."/>
            <person name="Martin F."/>
            <person name="Silar P."/>
            <person name="Natvig D."/>
            <person name="Lalanne C."/>
            <person name="Gautier V."/>
            <person name="Ament-Velasquez S.L."/>
            <person name="Kruys A."/>
            <person name="Hutchinson M.I."/>
            <person name="Powell A.J."/>
            <person name="Barry K."/>
            <person name="Miller A.N."/>
            <person name="Grigoriev I.V."/>
            <person name="Debuchy R."/>
            <person name="Gladieux P."/>
            <person name="Thoren M.H."/>
            <person name="Johannesson H."/>
        </authorList>
    </citation>
    <scope>NUCLEOTIDE SEQUENCE</scope>
    <source>
        <strain evidence="8">PSN293</strain>
    </source>
</reference>
<evidence type="ECO:0000259" key="7">
    <source>
        <dbReference type="Pfam" id="PF23726"/>
    </source>
</evidence>
<dbReference type="InterPro" id="IPR018846">
    <property type="entry name" value="Beta-prop_RSE1/DDB1/CPSF1_1st"/>
</dbReference>
<dbReference type="SUPFAM" id="SSF50998">
    <property type="entry name" value="Quinoprotein alcohol dehydrogenase-like"/>
    <property type="match status" value="1"/>
</dbReference>
<dbReference type="SUPFAM" id="SSF101898">
    <property type="entry name" value="NHL repeat"/>
    <property type="match status" value="1"/>
</dbReference>
<organism evidence="8 9">
    <name type="scientific">Rhypophila decipiens</name>
    <dbReference type="NCBI Taxonomy" id="261697"/>
    <lineage>
        <taxon>Eukaryota</taxon>
        <taxon>Fungi</taxon>
        <taxon>Dikarya</taxon>
        <taxon>Ascomycota</taxon>
        <taxon>Pezizomycotina</taxon>
        <taxon>Sordariomycetes</taxon>
        <taxon>Sordariomycetidae</taxon>
        <taxon>Sordariales</taxon>
        <taxon>Naviculisporaceae</taxon>
        <taxon>Rhypophila</taxon>
    </lineage>
</organism>
<evidence type="ECO:0000256" key="3">
    <source>
        <dbReference type="ARBA" id="ARBA00014577"/>
    </source>
</evidence>
<dbReference type="GO" id="GO:0005634">
    <property type="term" value="C:nucleus"/>
    <property type="evidence" value="ECO:0007669"/>
    <property type="project" value="UniProtKB-SubCell"/>
</dbReference>
<comment type="similarity">
    <text evidence="2">Belongs to the DDB1 family.</text>
</comment>
<dbReference type="Proteomes" id="UP001301769">
    <property type="component" value="Unassembled WGS sequence"/>
</dbReference>
<dbReference type="Gene3D" id="1.10.150.910">
    <property type="match status" value="1"/>
</dbReference>
<dbReference type="InterPro" id="IPR058543">
    <property type="entry name" value="Beta-prop_RSE1/DDB1/CPSF1_2nd"/>
</dbReference>
<dbReference type="FunFam" id="2.130.10.10:FF:000629">
    <property type="entry name" value="UV-damaged DNA binding protein"/>
    <property type="match status" value="1"/>
</dbReference>
<dbReference type="InterPro" id="IPR015943">
    <property type="entry name" value="WD40/YVTN_repeat-like_dom_sf"/>
</dbReference>
<evidence type="ECO:0000259" key="6">
    <source>
        <dbReference type="Pfam" id="PF10433"/>
    </source>
</evidence>
<dbReference type="Pfam" id="PF23726">
    <property type="entry name" value="Beta-prop_RSE1_2nd"/>
    <property type="match status" value="1"/>
</dbReference>
<protein>
    <recommendedName>
        <fullName evidence="3">DNA damage-binding protein 1</fullName>
    </recommendedName>
</protein>
<dbReference type="Pfam" id="PF03178">
    <property type="entry name" value="CPSF_A"/>
    <property type="match status" value="1"/>
</dbReference>
<dbReference type="Pfam" id="PF10433">
    <property type="entry name" value="Beta-prop_RSE1_1st"/>
    <property type="match status" value="1"/>
</dbReference>
<feature type="domain" description="RSE1/DDB1/CPSF1 first beta-propeller" evidence="6">
    <location>
        <begin position="12"/>
        <end position="379"/>
    </location>
</feature>
<dbReference type="InterPro" id="IPR050358">
    <property type="entry name" value="RSE1/DDB1/CFT1"/>
</dbReference>
<dbReference type="EMBL" id="MU858108">
    <property type="protein sequence ID" value="KAK4213480.1"/>
    <property type="molecule type" value="Genomic_DNA"/>
</dbReference>
<feature type="domain" description="RSE1/DDB1/CPSF1 C-terminal" evidence="5">
    <location>
        <begin position="796"/>
        <end position="1121"/>
    </location>
</feature>
<evidence type="ECO:0000313" key="9">
    <source>
        <dbReference type="Proteomes" id="UP001301769"/>
    </source>
</evidence>
<dbReference type="GO" id="GO:0003676">
    <property type="term" value="F:nucleic acid binding"/>
    <property type="evidence" value="ECO:0007669"/>
    <property type="project" value="InterPro"/>
</dbReference>
<dbReference type="Gene3D" id="2.130.10.10">
    <property type="entry name" value="YVTN repeat-like/Quinoprotein amine dehydrogenase"/>
    <property type="match status" value="3"/>
</dbReference>
<evidence type="ECO:0000313" key="8">
    <source>
        <dbReference type="EMBL" id="KAK4213480.1"/>
    </source>
</evidence>
<gene>
    <name evidence="8" type="ORF">QBC37DRAFT_387973</name>
</gene>
<feature type="domain" description="RSE1/DDB1/CPSF1 second beta-propeller" evidence="7">
    <location>
        <begin position="435"/>
        <end position="749"/>
    </location>
</feature>